<dbReference type="AlphaFoldDB" id="A0AAD7B809"/>
<dbReference type="Pfam" id="PF25581">
    <property type="entry name" value="AsqO_C"/>
    <property type="match status" value="1"/>
</dbReference>
<name>A0AAD7B809_9AGAR</name>
<evidence type="ECO:0000313" key="5">
    <source>
        <dbReference type="Proteomes" id="UP001221142"/>
    </source>
</evidence>
<feature type="domain" description="AsqO/PenF-like C-terminal" evidence="3">
    <location>
        <begin position="239"/>
        <end position="380"/>
    </location>
</feature>
<accession>A0AAD7B809</accession>
<dbReference type="InterPro" id="IPR056402">
    <property type="entry name" value="DA_N"/>
</dbReference>
<dbReference type="Pfam" id="PF24137">
    <property type="entry name" value="DA_N"/>
    <property type="match status" value="1"/>
</dbReference>
<dbReference type="Proteomes" id="UP001221142">
    <property type="component" value="Unassembled WGS sequence"/>
</dbReference>
<feature type="domain" description="Diels-Alderase N-terminal" evidence="2">
    <location>
        <begin position="26"/>
        <end position="232"/>
    </location>
</feature>
<feature type="chain" id="PRO_5042154500" description="Hydroxyneurosporene synthase" evidence="1">
    <location>
        <begin position="26"/>
        <end position="383"/>
    </location>
</feature>
<evidence type="ECO:0000313" key="4">
    <source>
        <dbReference type="EMBL" id="KAJ7612769.1"/>
    </source>
</evidence>
<dbReference type="SUPFAM" id="SSF159245">
    <property type="entry name" value="AttH-like"/>
    <property type="match status" value="1"/>
</dbReference>
<dbReference type="InterPro" id="IPR057722">
    <property type="entry name" value="AsqO/PenF-like_C"/>
</dbReference>
<reference evidence="4" key="1">
    <citation type="submission" date="2023-03" db="EMBL/GenBank/DDBJ databases">
        <title>Massive genome expansion in bonnet fungi (Mycena s.s.) driven by repeated elements and novel gene families across ecological guilds.</title>
        <authorList>
            <consortium name="Lawrence Berkeley National Laboratory"/>
            <person name="Harder C.B."/>
            <person name="Miyauchi S."/>
            <person name="Viragh M."/>
            <person name="Kuo A."/>
            <person name="Thoen E."/>
            <person name="Andreopoulos B."/>
            <person name="Lu D."/>
            <person name="Skrede I."/>
            <person name="Drula E."/>
            <person name="Henrissat B."/>
            <person name="Morin E."/>
            <person name="Kohler A."/>
            <person name="Barry K."/>
            <person name="LaButti K."/>
            <person name="Morin E."/>
            <person name="Salamov A."/>
            <person name="Lipzen A."/>
            <person name="Mereny Z."/>
            <person name="Hegedus B."/>
            <person name="Baldrian P."/>
            <person name="Stursova M."/>
            <person name="Weitz H."/>
            <person name="Taylor A."/>
            <person name="Grigoriev I.V."/>
            <person name="Nagy L.G."/>
            <person name="Martin F."/>
            <person name="Kauserud H."/>
        </authorList>
    </citation>
    <scope>NUCLEOTIDE SEQUENCE</scope>
    <source>
        <strain evidence="4">9284</strain>
    </source>
</reference>
<sequence length="383" mass="40447">MVRFSPTSFLGALWTAFATVSIAHSKVFHIPSALQNGTSVAQFTASSSGLDGLMVEPINGSAFDWWYFDVVSTDPSMLASVVVTFFASSQPAFPLLDPADTITVARIWVSYPNGTLWEATANGEQGATVTTDGDSSCGDWHGTGFSWTSNPYTREYVINIDAPAAGVKGTITFPSPAPAHYPCGPVSAGQNLEVGPHIGWANAVPDSSAVVNLEINGAGLAFTGTGYHDKNWSDQPFTKNVASWYWGHGRVGPYSIVWFDFLDRTGTEFVSAYASENGRILAASCAPGSISVRPTGVNATYPPVISSPVPTGYTITLPLENGEGTLAVQVNVLSHLISPNPEYARLIGNLSAELVQPPAVKGGKGKTATLTGMALFEQFKLTA</sequence>
<dbReference type="EMBL" id="JARKIF010000030">
    <property type="protein sequence ID" value="KAJ7612769.1"/>
    <property type="molecule type" value="Genomic_DNA"/>
</dbReference>
<keyword evidence="1" id="KW-0732">Signal</keyword>
<proteinExistence type="predicted"/>
<feature type="signal peptide" evidence="1">
    <location>
        <begin position="1"/>
        <end position="25"/>
    </location>
</feature>
<organism evidence="4 5">
    <name type="scientific">Roridomyces roridus</name>
    <dbReference type="NCBI Taxonomy" id="1738132"/>
    <lineage>
        <taxon>Eukaryota</taxon>
        <taxon>Fungi</taxon>
        <taxon>Dikarya</taxon>
        <taxon>Basidiomycota</taxon>
        <taxon>Agaricomycotina</taxon>
        <taxon>Agaricomycetes</taxon>
        <taxon>Agaricomycetidae</taxon>
        <taxon>Agaricales</taxon>
        <taxon>Marasmiineae</taxon>
        <taxon>Mycenaceae</taxon>
        <taxon>Roridomyces</taxon>
    </lineage>
</organism>
<evidence type="ECO:0000259" key="2">
    <source>
        <dbReference type="Pfam" id="PF24137"/>
    </source>
</evidence>
<keyword evidence="5" id="KW-1185">Reference proteome</keyword>
<protein>
    <recommendedName>
        <fullName evidence="6">Hydroxyneurosporene synthase</fullName>
    </recommendedName>
</protein>
<evidence type="ECO:0008006" key="6">
    <source>
        <dbReference type="Google" id="ProtNLM"/>
    </source>
</evidence>
<evidence type="ECO:0000256" key="1">
    <source>
        <dbReference type="SAM" id="SignalP"/>
    </source>
</evidence>
<gene>
    <name evidence="4" type="ORF">FB45DRAFT_939744</name>
</gene>
<comment type="caution">
    <text evidence="4">The sequence shown here is derived from an EMBL/GenBank/DDBJ whole genome shotgun (WGS) entry which is preliminary data.</text>
</comment>
<evidence type="ECO:0000259" key="3">
    <source>
        <dbReference type="Pfam" id="PF25581"/>
    </source>
</evidence>